<accession>A0A081NAT9</accession>
<keyword evidence="2" id="KW-0472">Membrane</keyword>
<dbReference type="Proteomes" id="UP000028006">
    <property type="component" value="Unassembled WGS sequence"/>
</dbReference>
<keyword evidence="4" id="KW-1185">Reference proteome</keyword>
<dbReference type="RefSeq" id="WP_034872846.1">
    <property type="nucleotide sequence ID" value="NZ_JOKG01000001.1"/>
</dbReference>
<protein>
    <submittedName>
        <fullName evidence="3">Uncharacterized protein</fullName>
    </submittedName>
</protein>
<feature type="transmembrane region" description="Helical" evidence="2">
    <location>
        <begin position="6"/>
        <end position="26"/>
    </location>
</feature>
<reference evidence="3 4" key="1">
    <citation type="submission" date="2014-06" db="EMBL/GenBank/DDBJ databases">
        <title>Whole Genome Sequences of Three Symbiotic Endozoicomonas Bacteria.</title>
        <authorList>
            <person name="Neave M.J."/>
            <person name="Apprill A."/>
            <person name="Voolstra C.R."/>
        </authorList>
    </citation>
    <scope>NUCLEOTIDE SEQUENCE [LARGE SCALE GENOMIC DNA]</scope>
    <source>
        <strain evidence="3 4">LMG 24815</strain>
    </source>
</reference>
<organism evidence="3 4">
    <name type="scientific">Endozoicomonas montiporae</name>
    <dbReference type="NCBI Taxonomy" id="1027273"/>
    <lineage>
        <taxon>Bacteria</taxon>
        <taxon>Pseudomonadati</taxon>
        <taxon>Pseudomonadota</taxon>
        <taxon>Gammaproteobacteria</taxon>
        <taxon>Oceanospirillales</taxon>
        <taxon>Endozoicomonadaceae</taxon>
        <taxon>Endozoicomonas</taxon>
    </lineage>
</organism>
<feature type="transmembrane region" description="Helical" evidence="2">
    <location>
        <begin position="38"/>
        <end position="55"/>
    </location>
</feature>
<dbReference type="AlphaFoldDB" id="A0A081NAT9"/>
<keyword evidence="2" id="KW-1133">Transmembrane helix</keyword>
<feature type="region of interest" description="Disordered" evidence="1">
    <location>
        <begin position="102"/>
        <end position="132"/>
    </location>
</feature>
<keyword evidence="2" id="KW-0812">Transmembrane</keyword>
<evidence type="ECO:0000256" key="2">
    <source>
        <dbReference type="SAM" id="Phobius"/>
    </source>
</evidence>
<feature type="compositionally biased region" description="Basic and acidic residues" evidence="1">
    <location>
        <begin position="114"/>
        <end position="132"/>
    </location>
</feature>
<sequence length="132" mass="14172">MTSSQILAGWGVYLAGVLACTIALWVITGSINPRVRRLMRVGLVALLVTPWWHSADVNLLQPALWVMIYDGLSSGFPEMARAGLPLVVVTAVSALIAASMPVSDKAGKKKPASTRKEKPSGHQPDNRQEPTL</sequence>
<evidence type="ECO:0000313" key="3">
    <source>
        <dbReference type="EMBL" id="KEQ15562.1"/>
    </source>
</evidence>
<comment type="caution">
    <text evidence="3">The sequence shown here is derived from an EMBL/GenBank/DDBJ whole genome shotgun (WGS) entry which is preliminary data.</text>
</comment>
<feature type="transmembrane region" description="Helical" evidence="2">
    <location>
        <begin position="82"/>
        <end position="102"/>
    </location>
</feature>
<proteinExistence type="predicted"/>
<name>A0A081NAT9_9GAMM</name>
<dbReference type="EMBL" id="JOKG01000001">
    <property type="protein sequence ID" value="KEQ15562.1"/>
    <property type="molecule type" value="Genomic_DNA"/>
</dbReference>
<dbReference type="eggNOG" id="ENOG5033A9K">
    <property type="taxonomic scope" value="Bacteria"/>
</dbReference>
<evidence type="ECO:0000313" key="4">
    <source>
        <dbReference type="Proteomes" id="UP000028006"/>
    </source>
</evidence>
<gene>
    <name evidence="3" type="ORF">GZ77_02815</name>
</gene>
<evidence type="ECO:0000256" key="1">
    <source>
        <dbReference type="SAM" id="MobiDB-lite"/>
    </source>
</evidence>